<feature type="region of interest" description="Disordered" evidence="1">
    <location>
        <begin position="1"/>
        <end position="25"/>
    </location>
</feature>
<dbReference type="EMBL" id="SOZH01000006">
    <property type="protein sequence ID" value="TFF10531.1"/>
    <property type="molecule type" value="Genomic_DNA"/>
</dbReference>
<accession>A0A4Y8R1C5</accession>
<evidence type="ECO:0000313" key="3">
    <source>
        <dbReference type="Proteomes" id="UP000298003"/>
    </source>
</evidence>
<evidence type="ECO:0000256" key="1">
    <source>
        <dbReference type="SAM" id="MobiDB-lite"/>
    </source>
</evidence>
<evidence type="ECO:0000313" key="2">
    <source>
        <dbReference type="EMBL" id="TFF10531.1"/>
    </source>
</evidence>
<dbReference type="AlphaFoldDB" id="A0A4Y8R1C5"/>
<protein>
    <recommendedName>
        <fullName evidence="4">DNA-binding protein</fullName>
    </recommendedName>
</protein>
<name>A0A4Y8R1C5_9MICO</name>
<sequence>MPSAQGTPDVPGDDGTIAGMENDPAETAVPVALFDAGEFGRRIGMSEDWVRRKARGIHHHRIERLLKFSDESVEDFKMRTAVQAADPLRRTGRSRNSRRK</sequence>
<dbReference type="Proteomes" id="UP000298003">
    <property type="component" value="Unassembled WGS sequence"/>
</dbReference>
<evidence type="ECO:0008006" key="4">
    <source>
        <dbReference type="Google" id="ProtNLM"/>
    </source>
</evidence>
<reference evidence="2 3" key="1">
    <citation type="submission" date="2019-03" db="EMBL/GenBank/DDBJ databases">
        <title>Cellulosimicrobium funkei JCM14302 Assembly.</title>
        <authorList>
            <person name="Dou T."/>
        </authorList>
    </citation>
    <scope>NUCLEOTIDE SEQUENCE [LARGE SCALE GENOMIC DNA]</scope>
    <source>
        <strain evidence="2 3">JCM 14302</strain>
    </source>
</reference>
<proteinExistence type="predicted"/>
<keyword evidence="3" id="KW-1185">Reference proteome</keyword>
<organism evidence="2 3">
    <name type="scientific">Cellulosimicrobium funkei</name>
    <dbReference type="NCBI Taxonomy" id="264251"/>
    <lineage>
        <taxon>Bacteria</taxon>
        <taxon>Bacillati</taxon>
        <taxon>Actinomycetota</taxon>
        <taxon>Actinomycetes</taxon>
        <taxon>Micrococcales</taxon>
        <taxon>Promicromonosporaceae</taxon>
        <taxon>Cellulosimicrobium</taxon>
    </lineage>
</organism>
<comment type="caution">
    <text evidence="2">The sequence shown here is derived from an EMBL/GenBank/DDBJ whole genome shotgun (WGS) entry which is preliminary data.</text>
</comment>
<gene>
    <name evidence="2" type="ORF">E1O70_12170</name>
</gene>